<dbReference type="EMBL" id="KV425891">
    <property type="protein sequence ID" value="KZW01911.1"/>
    <property type="molecule type" value="Genomic_DNA"/>
</dbReference>
<sequence length="514" mass="56723">MTAPDPNRFAGLAEAAIIRGHLQDEEADIARLRARQQVAHSAVHDAEVAFKAAQQALSTARAIAADVDRRVDELEAGARTHRGFLHPIRRLPDEILAAIFCAYNDLGDEPYNEGFSYPESLMTVAFCSASVCRRWRSVAVQTRALWTYIIIDIERAARRPAEWLALIALVCARSVSHPIAISVMVPDDHAHNAVEICTELLRAQHRWRTLHINVGDGHGRDVQRMLTGYCPILRTVAISGRPFGLSTPEPVCFALSGPLLRSLHISHCRVSISPQLEESSIENVTVNHHSVNPRMSDLGGFAKGFPRLTTLSVIGFAKYILDGPAPITFPALRSLTLVGAVLHPPRQYFHCPQLIEATTATRQGCYYSLIFLLMSDVRVGCVSGLRKLFLREDCLGPLDDRLVLELFSQLPRLEELETAISSVKPSFFDAFSRPSGDGLWIAPRLQRLAIHVALSKKLIKAALTLVRRRSQASISDASNAPCLLSNVTLGNYEDAESGRTQEFQDAVRAVLDLV</sequence>
<dbReference type="OrthoDB" id="3063971at2759"/>
<proteinExistence type="predicted"/>
<dbReference type="Gene3D" id="3.80.10.10">
    <property type="entry name" value="Ribonuclease Inhibitor"/>
    <property type="match status" value="1"/>
</dbReference>
<organism evidence="2 3">
    <name type="scientific">Exidia glandulosa HHB12029</name>
    <dbReference type="NCBI Taxonomy" id="1314781"/>
    <lineage>
        <taxon>Eukaryota</taxon>
        <taxon>Fungi</taxon>
        <taxon>Dikarya</taxon>
        <taxon>Basidiomycota</taxon>
        <taxon>Agaricomycotina</taxon>
        <taxon>Agaricomycetes</taxon>
        <taxon>Auriculariales</taxon>
        <taxon>Exidiaceae</taxon>
        <taxon>Exidia</taxon>
    </lineage>
</organism>
<evidence type="ECO:0000313" key="2">
    <source>
        <dbReference type="EMBL" id="KZW01911.1"/>
    </source>
</evidence>
<feature type="domain" description="F-box" evidence="1">
    <location>
        <begin position="88"/>
        <end position="149"/>
    </location>
</feature>
<dbReference type="SUPFAM" id="SSF52047">
    <property type="entry name" value="RNI-like"/>
    <property type="match status" value="1"/>
</dbReference>
<dbReference type="Pfam" id="PF12937">
    <property type="entry name" value="F-box-like"/>
    <property type="match status" value="1"/>
</dbReference>
<dbReference type="AlphaFoldDB" id="A0A165PAW4"/>
<keyword evidence="3" id="KW-1185">Reference proteome</keyword>
<dbReference type="Proteomes" id="UP000077266">
    <property type="component" value="Unassembled WGS sequence"/>
</dbReference>
<dbReference type="InterPro" id="IPR032675">
    <property type="entry name" value="LRR_dom_sf"/>
</dbReference>
<evidence type="ECO:0000313" key="3">
    <source>
        <dbReference type="Proteomes" id="UP000077266"/>
    </source>
</evidence>
<protein>
    <recommendedName>
        <fullName evidence="1">F-box domain-containing protein</fullName>
    </recommendedName>
</protein>
<name>A0A165PAW4_EXIGL</name>
<dbReference type="InterPro" id="IPR001810">
    <property type="entry name" value="F-box_dom"/>
</dbReference>
<reference evidence="2 3" key="1">
    <citation type="journal article" date="2016" name="Mol. Biol. Evol.">
        <title>Comparative Genomics of Early-Diverging Mushroom-Forming Fungi Provides Insights into the Origins of Lignocellulose Decay Capabilities.</title>
        <authorList>
            <person name="Nagy L.G."/>
            <person name="Riley R."/>
            <person name="Tritt A."/>
            <person name="Adam C."/>
            <person name="Daum C."/>
            <person name="Floudas D."/>
            <person name="Sun H."/>
            <person name="Yadav J.S."/>
            <person name="Pangilinan J."/>
            <person name="Larsson K.H."/>
            <person name="Matsuura K."/>
            <person name="Barry K."/>
            <person name="Labutti K."/>
            <person name="Kuo R."/>
            <person name="Ohm R.A."/>
            <person name="Bhattacharya S.S."/>
            <person name="Shirouzu T."/>
            <person name="Yoshinaga Y."/>
            <person name="Martin F.M."/>
            <person name="Grigoriev I.V."/>
            <person name="Hibbett D.S."/>
        </authorList>
    </citation>
    <scope>NUCLEOTIDE SEQUENCE [LARGE SCALE GENOMIC DNA]</scope>
    <source>
        <strain evidence="2 3">HHB12029</strain>
    </source>
</reference>
<accession>A0A165PAW4</accession>
<evidence type="ECO:0000259" key="1">
    <source>
        <dbReference type="Pfam" id="PF12937"/>
    </source>
</evidence>
<dbReference type="InParanoid" id="A0A165PAW4"/>
<dbReference type="Gene3D" id="1.20.1280.50">
    <property type="match status" value="1"/>
</dbReference>
<gene>
    <name evidence="2" type="ORF">EXIGLDRAFT_760510</name>
</gene>